<gene>
    <name evidence="4" type="ORF">ACFQO0_11795</name>
</gene>
<proteinExistence type="predicted"/>
<dbReference type="PANTHER" id="PTHR35936">
    <property type="entry name" value="MEMBRANE-BOUND LYTIC MUREIN TRANSGLYCOSYLASE F"/>
    <property type="match status" value="1"/>
</dbReference>
<organism evidence="4 5">
    <name type="scientific">Herminiimonas aquatilis</name>
    <dbReference type="NCBI Taxonomy" id="345342"/>
    <lineage>
        <taxon>Bacteria</taxon>
        <taxon>Pseudomonadati</taxon>
        <taxon>Pseudomonadota</taxon>
        <taxon>Betaproteobacteria</taxon>
        <taxon>Burkholderiales</taxon>
        <taxon>Oxalobacteraceae</taxon>
        <taxon>Herminiimonas</taxon>
    </lineage>
</organism>
<dbReference type="RefSeq" id="WP_382234853.1">
    <property type="nucleotide sequence ID" value="NZ_JBHTCC010000002.1"/>
</dbReference>
<dbReference type="EMBL" id="JBHTCC010000002">
    <property type="protein sequence ID" value="MFC7299118.1"/>
    <property type="molecule type" value="Genomic_DNA"/>
</dbReference>
<keyword evidence="2" id="KW-1133">Transmembrane helix</keyword>
<keyword evidence="2" id="KW-0472">Membrane</keyword>
<evidence type="ECO:0000259" key="3">
    <source>
        <dbReference type="SMART" id="SM00062"/>
    </source>
</evidence>
<dbReference type="Gene3D" id="3.40.190.10">
    <property type="entry name" value="Periplasmic binding protein-like II"/>
    <property type="match status" value="2"/>
</dbReference>
<keyword evidence="5" id="KW-1185">Reference proteome</keyword>
<evidence type="ECO:0000256" key="2">
    <source>
        <dbReference type="SAM" id="Phobius"/>
    </source>
</evidence>
<evidence type="ECO:0000313" key="5">
    <source>
        <dbReference type="Proteomes" id="UP001596379"/>
    </source>
</evidence>
<dbReference type="SMART" id="SM00062">
    <property type="entry name" value="PBPb"/>
    <property type="match status" value="1"/>
</dbReference>
<keyword evidence="2" id="KW-0812">Transmembrane</keyword>
<comment type="caution">
    <text evidence="4">The sequence shown here is derived from an EMBL/GenBank/DDBJ whole genome shotgun (WGS) entry which is preliminary data.</text>
</comment>
<keyword evidence="1" id="KW-0732">Signal</keyword>
<evidence type="ECO:0000256" key="1">
    <source>
        <dbReference type="ARBA" id="ARBA00022729"/>
    </source>
</evidence>
<feature type="domain" description="Solute-binding protein family 3/N-terminal" evidence="3">
    <location>
        <begin position="54"/>
        <end position="278"/>
    </location>
</feature>
<accession>A0ABW2J7P2</accession>
<dbReference type="Pfam" id="PF00497">
    <property type="entry name" value="SBP_bac_3"/>
    <property type="match status" value="1"/>
</dbReference>
<dbReference type="SUPFAM" id="SSF53850">
    <property type="entry name" value="Periplasmic binding protein-like II"/>
    <property type="match status" value="1"/>
</dbReference>
<evidence type="ECO:0000313" key="4">
    <source>
        <dbReference type="EMBL" id="MFC7299118.1"/>
    </source>
</evidence>
<feature type="transmembrane region" description="Helical" evidence="2">
    <location>
        <begin position="20"/>
        <end position="40"/>
    </location>
</feature>
<dbReference type="InterPro" id="IPR001638">
    <property type="entry name" value="Solute-binding_3/MltF_N"/>
</dbReference>
<sequence length="292" mass="32970">MKVSTFMRHLLVTPKRIQHLGLMMLVALPMWVASMSSGMASSPNRLQKILAAGELRVCIWPDYYGITYRNPKTRELRGIDIDTAMALGYELGVKIRYVDSSFPALAENLLQDRCDIAMHAVGITAARQALLSFTTPYLRSDIYAVTSTNFSSIKTWADLDQPGKVIAVQDGTIMEPVMRQSLKYARLMVVKPPMRREVEVESGRADAFMTDYPYSKRMLDTTSWASIVVPTQPFHMSDYAYALASGDDSLLQRVNSFMEKIRRDGRLLAFAKKYGLETILIQNTPNHRRANS</sequence>
<name>A0ABW2J7P2_9BURK</name>
<reference evidence="5" key="1">
    <citation type="journal article" date="2019" name="Int. J. Syst. Evol. Microbiol.">
        <title>The Global Catalogue of Microorganisms (GCM) 10K type strain sequencing project: providing services to taxonomists for standard genome sequencing and annotation.</title>
        <authorList>
            <consortium name="The Broad Institute Genomics Platform"/>
            <consortium name="The Broad Institute Genome Sequencing Center for Infectious Disease"/>
            <person name="Wu L."/>
            <person name="Ma J."/>
        </authorList>
    </citation>
    <scope>NUCLEOTIDE SEQUENCE [LARGE SCALE GENOMIC DNA]</scope>
    <source>
        <strain evidence="5">CCUG 36956</strain>
    </source>
</reference>
<dbReference type="CDD" id="cd13530">
    <property type="entry name" value="PBP2_peptides_like"/>
    <property type="match status" value="1"/>
</dbReference>
<dbReference type="PANTHER" id="PTHR35936:SF17">
    <property type="entry name" value="ARGININE-BINDING EXTRACELLULAR PROTEIN ARTP"/>
    <property type="match status" value="1"/>
</dbReference>
<dbReference type="Proteomes" id="UP001596379">
    <property type="component" value="Unassembled WGS sequence"/>
</dbReference>
<protein>
    <submittedName>
        <fullName evidence="4">Substrate-binding periplasmic protein</fullName>
    </submittedName>
</protein>